<feature type="domain" description="Retrotransposon gag" evidence="2">
    <location>
        <begin position="25"/>
        <end position="115"/>
    </location>
</feature>
<dbReference type="InterPro" id="IPR032567">
    <property type="entry name" value="RTL1-rel"/>
</dbReference>
<proteinExistence type="predicted"/>
<evidence type="ECO:0000256" key="1">
    <source>
        <dbReference type="SAM" id="MobiDB-lite"/>
    </source>
</evidence>
<dbReference type="Proteomes" id="UP000075243">
    <property type="component" value="Chromosome 9"/>
</dbReference>
<dbReference type="AlphaFoldDB" id="A0A151T0B9"/>
<accession>A0A151T0B9</accession>
<feature type="non-terminal residue" evidence="3">
    <location>
        <position position="1"/>
    </location>
</feature>
<dbReference type="EMBL" id="CM003611">
    <property type="protein sequence ID" value="KYP60487.1"/>
    <property type="molecule type" value="Genomic_DNA"/>
</dbReference>
<gene>
    <name evidence="3" type="ORF">KK1_022893</name>
</gene>
<dbReference type="OMA" id="WHIAYAK"/>
<dbReference type="PANTHER" id="PTHR15503:SF43">
    <property type="entry name" value="REVERSE TRANSCRIPTASE RNASE H-LIKE DOMAIN-CONTAINING PROTEIN"/>
    <property type="match status" value="1"/>
</dbReference>
<reference evidence="3 4" key="1">
    <citation type="journal article" date="2012" name="Nat. Biotechnol.">
        <title>Draft genome sequence of pigeonpea (Cajanus cajan), an orphan legume crop of resource-poor farmers.</title>
        <authorList>
            <person name="Varshney R.K."/>
            <person name="Chen W."/>
            <person name="Li Y."/>
            <person name="Bharti A.K."/>
            <person name="Saxena R.K."/>
            <person name="Schlueter J.A."/>
            <person name="Donoghue M.T."/>
            <person name="Azam S."/>
            <person name="Fan G."/>
            <person name="Whaley A.M."/>
            <person name="Farmer A.D."/>
            <person name="Sheridan J."/>
            <person name="Iwata A."/>
            <person name="Tuteja R."/>
            <person name="Penmetsa R.V."/>
            <person name="Wu W."/>
            <person name="Upadhyaya H.D."/>
            <person name="Yang S.P."/>
            <person name="Shah T."/>
            <person name="Saxena K.B."/>
            <person name="Michael T."/>
            <person name="McCombie W.R."/>
            <person name="Yang B."/>
            <person name="Zhang G."/>
            <person name="Yang H."/>
            <person name="Wang J."/>
            <person name="Spillane C."/>
            <person name="Cook D.R."/>
            <person name="May G.D."/>
            <person name="Xu X."/>
            <person name="Jackson S.A."/>
        </authorList>
    </citation>
    <scope>NUCLEOTIDE SEQUENCE [LARGE SCALE GENOMIC DNA]</scope>
    <source>
        <strain evidence="4">cv. Asha</strain>
    </source>
</reference>
<evidence type="ECO:0000313" key="4">
    <source>
        <dbReference type="Proteomes" id="UP000075243"/>
    </source>
</evidence>
<dbReference type="InterPro" id="IPR005162">
    <property type="entry name" value="Retrotrans_gag_dom"/>
</dbReference>
<dbReference type="Gramene" id="C.cajan_22236.t">
    <property type="protein sequence ID" value="C.cajan_22236.t.cds1"/>
    <property type="gene ID" value="C.cajan_22236"/>
</dbReference>
<keyword evidence="4" id="KW-1185">Reference proteome</keyword>
<dbReference type="PANTHER" id="PTHR15503">
    <property type="entry name" value="LDOC1 RELATED"/>
    <property type="match status" value="1"/>
</dbReference>
<feature type="region of interest" description="Disordered" evidence="1">
    <location>
        <begin position="233"/>
        <end position="252"/>
    </location>
</feature>
<protein>
    <recommendedName>
        <fullName evidence="2">Retrotransposon gag domain-containing protein</fullName>
    </recommendedName>
</protein>
<feature type="compositionally biased region" description="Acidic residues" evidence="1">
    <location>
        <begin position="237"/>
        <end position="248"/>
    </location>
</feature>
<dbReference type="Pfam" id="PF03732">
    <property type="entry name" value="Retrotrans_gag"/>
    <property type="match status" value="1"/>
</dbReference>
<sequence length="315" mass="35920">NVNQWIYRCETYFSIDSSPEEYKVKLAIVQSEGKALQWHIAYAKIVGTAVLPSWPQYTKILIERFGNVCDDPMSELMKLRQKTIVVAYHEEFDAVINRLNLPEQYTLSCFLGGLKQDIQMMVKMFQPTTVRKAFTLARLYELANTQPNTVPFSSKTLRPTLAQKPLNTNQIEKIPTTNSLLPKPKTQTTRTLTPTYMSERRAKGLCYFCDQPFTTEHSLTHKKLQIHVMEIGSPTASEEEEQETEEGGIESVEPQISVNALTGVPCFRTMRVIGYYKKKPIHILIDSGNTHNFLDVEVAKKLGCKIEDLKSLHVT</sequence>
<evidence type="ECO:0000313" key="3">
    <source>
        <dbReference type="EMBL" id="KYP60487.1"/>
    </source>
</evidence>
<name>A0A151T0B9_CAJCA</name>
<evidence type="ECO:0000259" key="2">
    <source>
        <dbReference type="Pfam" id="PF03732"/>
    </source>
</evidence>
<organism evidence="3 4">
    <name type="scientific">Cajanus cajan</name>
    <name type="common">Pigeon pea</name>
    <name type="synonym">Cajanus indicus</name>
    <dbReference type="NCBI Taxonomy" id="3821"/>
    <lineage>
        <taxon>Eukaryota</taxon>
        <taxon>Viridiplantae</taxon>
        <taxon>Streptophyta</taxon>
        <taxon>Embryophyta</taxon>
        <taxon>Tracheophyta</taxon>
        <taxon>Spermatophyta</taxon>
        <taxon>Magnoliopsida</taxon>
        <taxon>eudicotyledons</taxon>
        <taxon>Gunneridae</taxon>
        <taxon>Pentapetalae</taxon>
        <taxon>rosids</taxon>
        <taxon>fabids</taxon>
        <taxon>Fabales</taxon>
        <taxon>Fabaceae</taxon>
        <taxon>Papilionoideae</taxon>
        <taxon>50 kb inversion clade</taxon>
        <taxon>NPAAA clade</taxon>
        <taxon>indigoferoid/millettioid clade</taxon>
        <taxon>Phaseoleae</taxon>
        <taxon>Cajanus</taxon>
    </lineage>
</organism>